<dbReference type="Gene3D" id="1.10.10.2830">
    <property type="match status" value="1"/>
</dbReference>
<reference evidence="8 9" key="1">
    <citation type="submission" date="2019-12" db="EMBL/GenBank/DDBJ databases">
        <title>Halomonas rutogse sp. nov. isolated from two lakes on Tibetan Plateau.</title>
        <authorList>
            <person name="Gao P."/>
        </authorList>
    </citation>
    <scope>NUCLEOTIDE SEQUENCE [LARGE SCALE GENOMIC DNA]</scope>
    <source>
        <strain evidence="8 9">ZH2S</strain>
    </source>
</reference>
<evidence type="ECO:0000256" key="6">
    <source>
        <dbReference type="SAM" id="Coils"/>
    </source>
</evidence>
<evidence type="ECO:0000256" key="4">
    <source>
        <dbReference type="ARBA" id="ARBA00023125"/>
    </source>
</evidence>
<dbReference type="PANTHER" id="PTHR33375:SF1">
    <property type="entry name" value="CHROMOSOME-PARTITIONING PROTEIN PARB-RELATED"/>
    <property type="match status" value="1"/>
</dbReference>
<dbReference type="InterPro" id="IPR050336">
    <property type="entry name" value="Chromosome_partition/occlusion"/>
</dbReference>
<dbReference type="Pfam" id="PF02195">
    <property type="entry name" value="ParB_N"/>
    <property type="match status" value="1"/>
</dbReference>
<comment type="function">
    <text evidence="5">Involved in chromosome partition. Localize to both poles of the predivisional cell following completion of DNA replication. Binds to the DNA origin of replication.</text>
</comment>
<dbReference type="InterPro" id="IPR057240">
    <property type="entry name" value="ParB_dimer_C"/>
</dbReference>
<evidence type="ECO:0000259" key="7">
    <source>
        <dbReference type="SMART" id="SM00470"/>
    </source>
</evidence>
<comment type="similarity">
    <text evidence="1">Belongs to the ParB family.</text>
</comment>
<dbReference type="EMBL" id="WTKP01000010">
    <property type="protein sequence ID" value="MWJ29219.1"/>
    <property type="molecule type" value="Genomic_DNA"/>
</dbReference>
<evidence type="ECO:0000256" key="2">
    <source>
        <dbReference type="ARBA" id="ARBA00022372"/>
    </source>
</evidence>
<keyword evidence="9" id="KW-1185">Reference proteome</keyword>
<dbReference type="GO" id="GO:0003677">
    <property type="term" value="F:DNA binding"/>
    <property type="evidence" value="ECO:0007669"/>
    <property type="project" value="UniProtKB-KW"/>
</dbReference>
<dbReference type="Gene3D" id="3.90.1530.30">
    <property type="match status" value="1"/>
</dbReference>
<keyword evidence="3" id="KW-0159">Chromosome partition</keyword>
<organism evidence="8 9">
    <name type="scientific">Vreelandella zhuhanensis</name>
    <dbReference type="NCBI Taxonomy" id="2684210"/>
    <lineage>
        <taxon>Bacteria</taxon>
        <taxon>Pseudomonadati</taxon>
        <taxon>Pseudomonadota</taxon>
        <taxon>Gammaproteobacteria</taxon>
        <taxon>Oceanospirillales</taxon>
        <taxon>Halomonadaceae</taxon>
        <taxon>Vreelandella</taxon>
    </lineage>
</organism>
<keyword evidence="4" id="KW-0238">DNA-binding</keyword>
<feature type="domain" description="ParB-like N-terminal" evidence="7">
    <location>
        <begin position="71"/>
        <end position="161"/>
    </location>
</feature>
<comment type="caution">
    <text evidence="8">The sequence shown here is derived from an EMBL/GenBank/DDBJ whole genome shotgun (WGS) entry which is preliminary data.</text>
</comment>
<dbReference type="Pfam" id="PF23552">
    <property type="entry name" value="ParB_C"/>
    <property type="match status" value="1"/>
</dbReference>
<evidence type="ECO:0000256" key="5">
    <source>
        <dbReference type="ARBA" id="ARBA00025472"/>
    </source>
</evidence>
<dbReference type="GO" id="GO:0007059">
    <property type="term" value="P:chromosome segregation"/>
    <property type="evidence" value="ECO:0007669"/>
    <property type="project" value="UniProtKB-KW"/>
</dbReference>
<sequence length="326" mass="35731">MTRKRALGRGLDALIGAGARRRESLEVFGKELAGKELAGADLFGAPLAAEEGLGTSESDIEAPEVAKDRLDYLPLGQLSRGKYQPRRDIQPEALEELADSIRAQGVMQPIVVRPTGTDRYEIIAGERRWRAAQLAELDVIPAVIREVTDEVALALALIENIQRENLNAIEEALALKRLGEEFSLTQQQVADAVGKSRTQVANLLRLLALDPEVQTLLERGDLDMGHARALLSLPGVKQRQIAHEVVNKDLTVRATEALVKKYQLQGEPARAESSRPQLPDVARLETQLGELLGAPVAIQHGNRGKGKLTIRYTSLEELDGILEHIR</sequence>
<dbReference type="GO" id="GO:0005694">
    <property type="term" value="C:chromosome"/>
    <property type="evidence" value="ECO:0007669"/>
    <property type="project" value="TreeGrafter"/>
</dbReference>
<feature type="coiled-coil region" evidence="6">
    <location>
        <begin position="144"/>
        <end position="178"/>
    </location>
</feature>
<dbReference type="Proteomes" id="UP000437638">
    <property type="component" value="Unassembled WGS sequence"/>
</dbReference>
<dbReference type="SMART" id="SM00470">
    <property type="entry name" value="ParB"/>
    <property type="match status" value="1"/>
</dbReference>
<proteinExistence type="inferred from homology"/>
<dbReference type="InterPro" id="IPR003115">
    <property type="entry name" value="ParB_N"/>
</dbReference>
<dbReference type="InterPro" id="IPR036086">
    <property type="entry name" value="ParB/Sulfiredoxin_sf"/>
</dbReference>
<dbReference type="GO" id="GO:0045881">
    <property type="term" value="P:positive regulation of sporulation resulting in formation of a cellular spore"/>
    <property type="evidence" value="ECO:0007669"/>
    <property type="project" value="TreeGrafter"/>
</dbReference>
<protein>
    <recommendedName>
        <fullName evidence="2">Probable chromosome-partitioning protein ParB</fullName>
    </recommendedName>
</protein>
<evidence type="ECO:0000256" key="3">
    <source>
        <dbReference type="ARBA" id="ARBA00022829"/>
    </source>
</evidence>
<keyword evidence="6" id="KW-0175">Coiled coil</keyword>
<dbReference type="Pfam" id="PF17762">
    <property type="entry name" value="HTH_ParB"/>
    <property type="match status" value="1"/>
</dbReference>
<dbReference type="AlphaFoldDB" id="A0A7X3KR61"/>
<dbReference type="RefSeq" id="WP_160419559.1">
    <property type="nucleotide sequence ID" value="NZ_WTKP01000010.1"/>
</dbReference>
<dbReference type="NCBIfam" id="TIGR00180">
    <property type="entry name" value="parB_part"/>
    <property type="match status" value="1"/>
</dbReference>
<evidence type="ECO:0000313" key="8">
    <source>
        <dbReference type="EMBL" id="MWJ29219.1"/>
    </source>
</evidence>
<accession>A0A7X3KR61</accession>
<evidence type="ECO:0000256" key="1">
    <source>
        <dbReference type="ARBA" id="ARBA00006295"/>
    </source>
</evidence>
<dbReference type="FunFam" id="3.90.1530.30:FF:000001">
    <property type="entry name" value="Chromosome partitioning protein ParB"/>
    <property type="match status" value="1"/>
</dbReference>
<dbReference type="InterPro" id="IPR004437">
    <property type="entry name" value="ParB/RepB/Spo0J"/>
</dbReference>
<name>A0A7X3KR61_9GAMM</name>
<dbReference type="CDD" id="cd16393">
    <property type="entry name" value="SPO0J_N"/>
    <property type="match status" value="1"/>
</dbReference>
<dbReference type="SUPFAM" id="SSF110849">
    <property type="entry name" value="ParB/Sulfiredoxin"/>
    <property type="match status" value="1"/>
</dbReference>
<dbReference type="PANTHER" id="PTHR33375">
    <property type="entry name" value="CHROMOSOME-PARTITIONING PROTEIN PARB-RELATED"/>
    <property type="match status" value="1"/>
</dbReference>
<evidence type="ECO:0000313" key="9">
    <source>
        <dbReference type="Proteomes" id="UP000437638"/>
    </source>
</evidence>
<gene>
    <name evidence="8" type="ORF">GPM19_13620</name>
</gene>
<dbReference type="FunFam" id="1.10.10.2830:FF:000001">
    <property type="entry name" value="Chromosome partitioning protein ParB"/>
    <property type="match status" value="1"/>
</dbReference>
<dbReference type="InterPro" id="IPR041468">
    <property type="entry name" value="HTH_ParB/Spo0J"/>
</dbReference>